<evidence type="ECO:0000313" key="1">
    <source>
        <dbReference type="EMBL" id="MEO1766521.1"/>
    </source>
</evidence>
<proteinExistence type="predicted"/>
<reference evidence="1 2" key="1">
    <citation type="submission" date="2024-02" db="EMBL/GenBank/DDBJ databases">
        <title>New thermophilic sulfur-oxidizing bacteria from a hot springs of the Uzon caldera (Kamchatka, Russia).</title>
        <authorList>
            <person name="Dukat A.M."/>
            <person name="Elcheninov A.G."/>
            <person name="Frolov E.N."/>
        </authorList>
    </citation>
    <scope>NUCLEOTIDE SEQUENCE [LARGE SCALE GENOMIC DNA]</scope>
    <source>
        <strain evidence="1 2">AK1</strain>
    </source>
</reference>
<dbReference type="RefSeq" id="WP_347307619.1">
    <property type="nucleotide sequence ID" value="NZ_JBAJEX010000002.1"/>
</dbReference>
<dbReference type="EMBL" id="JBAJEX010000002">
    <property type="protein sequence ID" value="MEO1766521.1"/>
    <property type="molecule type" value="Genomic_DNA"/>
</dbReference>
<protein>
    <submittedName>
        <fullName evidence="1">DUF4390 domain-containing protein</fullName>
    </submittedName>
</protein>
<dbReference type="InterPro" id="IPR025500">
    <property type="entry name" value="DUF4390"/>
</dbReference>
<gene>
    <name evidence="1" type="ORF">V6E02_04785</name>
</gene>
<organism evidence="1 2">
    <name type="scientific">Thiobacter aerophilum</name>
    <dbReference type="NCBI Taxonomy" id="3121275"/>
    <lineage>
        <taxon>Bacteria</taxon>
        <taxon>Pseudomonadati</taxon>
        <taxon>Pseudomonadota</taxon>
        <taxon>Betaproteobacteria</taxon>
        <taxon>Burkholderiales</taxon>
        <taxon>Thiobacteraceae</taxon>
        <taxon>Thiobacter</taxon>
    </lineage>
</organism>
<dbReference type="Pfam" id="PF14334">
    <property type="entry name" value="DUF4390"/>
    <property type="match status" value="1"/>
</dbReference>
<keyword evidence="2" id="KW-1185">Reference proteome</keyword>
<evidence type="ECO:0000313" key="2">
    <source>
        <dbReference type="Proteomes" id="UP001482231"/>
    </source>
</evidence>
<sequence length="199" mass="22957">MTAFSTRCSPSRGLERLSCRLRAALIAVCTLWLMPAWAGEGATIKSAELIPGEEWVYLYADIDVTFPKALEEALNKGVSLNFMLEFELTRPRWYWLDETVASVRQNLRLSYHALTRQYQFSSNQGNRSYASLAEAREELKHITEWKVLDRSQLKKGVTYQGALRLRLDVNQLPKPLQVEALSSKDWSFNSDWYRFTVTP</sequence>
<dbReference type="Proteomes" id="UP001482231">
    <property type="component" value="Unassembled WGS sequence"/>
</dbReference>
<name>A0ABV0ED02_9BURK</name>
<accession>A0ABV0ED02</accession>
<comment type="caution">
    <text evidence="1">The sequence shown here is derived from an EMBL/GenBank/DDBJ whole genome shotgun (WGS) entry which is preliminary data.</text>
</comment>